<evidence type="ECO:0000313" key="3">
    <source>
        <dbReference type="Proteomes" id="UP001304534"/>
    </source>
</evidence>
<feature type="transmembrane region" description="Helical" evidence="1">
    <location>
        <begin position="44"/>
        <end position="65"/>
    </location>
</feature>
<gene>
    <name evidence="2" type="ORF">NYR99_03020</name>
</gene>
<evidence type="ECO:0000313" key="2">
    <source>
        <dbReference type="EMBL" id="WOB26970.1"/>
    </source>
</evidence>
<dbReference type="RefSeq" id="WP_316690099.1">
    <property type="nucleotide sequence ID" value="NZ_CP103837.1"/>
</dbReference>
<dbReference type="Proteomes" id="UP001304534">
    <property type="component" value="Chromosome"/>
</dbReference>
<sequence>MDFRVGIEFQVIGIGIIVLFFFVTGAVNYLAVRMANDPSSKSRNMGVVFACVGMILMDLVLSWPLISFLYSFTDPLSGVANLPPSSMTCGMFCTLGSASMLIVSAFKKKQ</sequence>
<keyword evidence="1" id="KW-0812">Transmembrane</keyword>
<evidence type="ECO:0008006" key="4">
    <source>
        <dbReference type="Google" id="ProtNLM"/>
    </source>
</evidence>
<reference evidence="2 3" key="1">
    <citation type="submission" date="2022-08" db="EMBL/GenBank/DDBJ databases">
        <title>Whole genome sequencing-based tracing of a 2022 introduction and outbreak of Xanthomonas hortorum pv. pelargonii.</title>
        <authorList>
            <person name="Iruegas-Bocardo F."/>
            <person name="Weisberg A.K."/>
            <person name="Riutta E.R."/>
            <person name="Kilday K."/>
            <person name="Bonkowski J.C."/>
            <person name="Creswell T."/>
            <person name="Daughtrey M.L."/>
            <person name="Rane K."/>
            <person name="Grunwald N.J."/>
            <person name="Chang J.H."/>
            <person name="Putnam M.L."/>
        </authorList>
    </citation>
    <scope>NUCLEOTIDE SEQUENCE [LARGE SCALE GENOMIC DNA]</scope>
    <source>
        <strain evidence="2 3">22-325</strain>
    </source>
</reference>
<keyword evidence="1" id="KW-1133">Transmembrane helix</keyword>
<accession>A0ABZ0D9K2</accession>
<keyword evidence="3" id="KW-1185">Reference proteome</keyword>
<evidence type="ECO:0000256" key="1">
    <source>
        <dbReference type="SAM" id="Phobius"/>
    </source>
</evidence>
<feature type="transmembrane region" description="Helical" evidence="1">
    <location>
        <begin position="85"/>
        <end position="106"/>
    </location>
</feature>
<dbReference type="GeneID" id="95582809"/>
<name>A0ABZ0D9K2_9XANT</name>
<feature type="transmembrane region" description="Helical" evidence="1">
    <location>
        <begin position="12"/>
        <end position="32"/>
    </location>
</feature>
<protein>
    <recommendedName>
        <fullName evidence="4">G-protein coupled receptors family 1 profile domain-containing protein</fullName>
    </recommendedName>
</protein>
<keyword evidence="1" id="KW-0472">Membrane</keyword>
<dbReference type="EMBL" id="CP103840">
    <property type="protein sequence ID" value="WOB26970.1"/>
    <property type="molecule type" value="Genomic_DNA"/>
</dbReference>
<proteinExistence type="predicted"/>
<organism evidence="2 3">
    <name type="scientific">Xanthomonas dyei</name>
    <dbReference type="NCBI Taxonomy" id="743699"/>
    <lineage>
        <taxon>Bacteria</taxon>
        <taxon>Pseudomonadati</taxon>
        <taxon>Pseudomonadota</taxon>
        <taxon>Gammaproteobacteria</taxon>
        <taxon>Lysobacterales</taxon>
        <taxon>Lysobacteraceae</taxon>
        <taxon>Xanthomonas</taxon>
    </lineage>
</organism>